<evidence type="ECO:0000313" key="9">
    <source>
        <dbReference type="Proteomes" id="UP000619033"/>
    </source>
</evidence>
<name>A0A8J7MPK5_9RHOB</name>
<dbReference type="Gene3D" id="2.70.98.10">
    <property type="match status" value="1"/>
</dbReference>
<dbReference type="InterPro" id="IPR014718">
    <property type="entry name" value="GH-type_carb-bd"/>
</dbReference>
<dbReference type="SUPFAM" id="SSF74650">
    <property type="entry name" value="Galactose mutarotase-like"/>
    <property type="match status" value="1"/>
</dbReference>
<protein>
    <submittedName>
        <fullName evidence="8">Glucan biosynthesis protein</fullName>
    </submittedName>
</protein>
<dbReference type="Gene3D" id="2.60.40.10">
    <property type="entry name" value="Immunoglobulins"/>
    <property type="match status" value="1"/>
</dbReference>
<comment type="subcellular location">
    <subcellularLocation>
        <location evidence="1">Periplasm</location>
    </subcellularLocation>
</comment>
<dbReference type="InterPro" id="IPR011013">
    <property type="entry name" value="Gal_mutarotase_sf_dom"/>
</dbReference>
<dbReference type="Proteomes" id="UP000619033">
    <property type="component" value="Unassembled WGS sequence"/>
</dbReference>
<dbReference type="InterPro" id="IPR013783">
    <property type="entry name" value="Ig-like_fold"/>
</dbReference>
<accession>A0A8J7MPK5</accession>
<comment type="caution">
    <text evidence="8">The sequence shown here is derived from an EMBL/GenBank/DDBJ whole genome shotgun (WGS) entry which is preliminary data.</text>
</comment>
<dbReference type="InterPro" id="IPR006311">
    <property type="entry name" value="TAT_signal"/>
</dbReference>
<dbReference type="Pfam" id="PF04349">
    <property type="entry name" value="MdoG"/>
    <property type="match status" value="1"/>
</dbReference>
<feature type="domain" description="Glucan biosynthesis periplasmic MdoG C-terminal" evidence="7">
    <location>
        <begin position="57"/>
        <end position="536"/>
    </location>
</feature>
<dbReference type="InterPro" id="IPR014438">
    <property type="entry name" value="Glucan_biosyn_MdoG/MdoD"/>
</dbReference>
<dbReference type="PANTHER" id="PTHR30504:SF2">
    <property type="entry name" value="GLUCANS BIOSYNTHESIS PROTEIN G"/>
    <property type="match status" value="1"/>
</dbReference>
<sequence>MSNTAPLIDLVSRRAFLRFTAAIAPFSLMGQGAVFAQTAGTAPVDAAADAPAAPQQFSFDILSDEMKALATQPFATAPAPAGFLGDLTYDDYRLIRFRDDRARWTEKGSNFRLAAFHMGWLFPEPVRIFEVAQGQSTEMRFTTDDFEYLNDLVKRVPEHAKLPGVAGFRLNFALNRPDKLDELVAFVGASYFRALGRGSSYGLSARGLALNTATSQAEEFPRFSRFYMERGAADANSITVYATLEGPSVTGAYRFVITPGADTQMEVTARLFFRQDVTELGIAPLTSMFLFSEKNRAQFDDYRPNVHDSEGLRIVRTDGDVLWRPLNNPSQLTGGYFSETAPRAFGLFQRDRDFQNYQDVGARYESRPSLNVEPMGDWGKGNVRLVEIPSQLEANDNIVAYWVPDGAVKAGDAREFAYRLHWGDLPHDDTEVLAYVFETRAGHGGISGVEAVQGTRKFVIDFKGGILAQLDDEAMVEPIVTMSSGEVLGTTVEKIAGTDIWRLVIDASAASGAIIEMGAHIAGFDRKLTETWLYQWINTK</sequence>
<dbReference type="InterPro" id="IPR007444">
    <property type="entry name" value="Glucan_biosyn_MdoG_C"/>
</dbReference>
<evidence type="ECO:0000256" key="2">
    <source>
        <dbReference type="ARBA" id="ARBA00005001"/>
    </source>
</evidence>
<dbReference type="UniPathway" id="UPA00637"/>
<reference evidence="8" key="1">
    <citation type="submission" date="2021-01" db="EMBL/GenBank/DDBJ databases">
        <title>Genome seq and assembly of Tabrizicola sp. KVB23.</title>
        <authorList>
            <person name="Chhetri G."/>
        </authorList>
    </citation>
    <scope>NUCLEOTIDE SEQUENCE</scope>
    <source>
        <strain evidence="8">KVB23</strain>
    </source>
</reference>
<comment type="pathway">
    <text evidence="2">Glycan metabolism; osmoregulated periplasmic glucan (OPG) biosynthesis.</text>
</comment>
<keyword evidence="4 6" id="KW-0732">Signal</keyword>
<dbReference type="EMBL" id="JAESVP010000003">
    <property type="protein sequence ID" value="MBL4927648.1"/>
    <property type="molecule type" value="Genomic_DNA"/>
</dbReference>
<evidence type="ECO:0000256" key="4">
    <source>
        <dbReference type="ARBA" id="ARBA00022729"/>
    </source>
</evidence>
<dbReference type="InterPro" id="IPR014756">
    <property type="entry name" value="Ig_E-set"/>
</dbReference>
<dbReference type="GO" id="GO:0003824">
    <property type="term" value="F:catalytic activity"/>
    <property type="evidence" value="ECO:0007669"/>
    <property type="project" value="InterPro"/>
</dbReference>
<evidence type="ECO:0000259" key="7">
    <source>
        <dbReference type="Pfam" id="PF04349"/>
    </source>
</evidence>
<dbReference type="RefSeq" id="WP_202658803.1">
    <property type="nucleotide sequence ID" value="NZ_JAESVP010000003.1"/>
</dbReference>
<dbReference type="PANTHER" id="PTHR30504">
    <property type="entry name" value="GLUCANS BIOSYNTHESIS PROTEIN"/>
    <property type="match status" value="1"/>
</dbReference>
<dbReference type="GO" id="GO:0030246">
    <property type="term" value="F:carbohydrate binding"/>
    <property type="evidence" value="ECO:0007669"/>
    <property type="project" value="InterPro"/>
</dbReference>
<keyword evidence="5" id="KW-0574">Periplasm</keyword>
<dbReference type="FunFam" id="2.70.98.10:FF:000001">
    <property type="entry name" value="Glucans biosynthesis protein G"/>
    <property type="match status" value="1"/>
</dbReference>
<dbReference type="PROSITE" id="PS51318">
    <property type="entry name" value="TAT"/>
    <property type="match status" value="1"/>
</dbReference>
<dbReference type="GO" id="GO:0030288">
    <property type="term" value="C:outer membrane-bounded periplasmic space"/>
    <property type="evidence" value="ECO:0007669"/>
    <property type="project" value="TreeGrafter"/>
</dbReference>
<proteinExistence type="inferred from homology"/>
<dbReference type="SUPFAM" id="SSF81296">
    <property type="entry name" value="E set domains"/>
    <property type="match status" value="1"/>
</dbReference>
<comment type="similarity">
    <text evidence="3">Belongs to the OpgD/OpgG family.</text>
</comment>
<keyword evidence="9" id="KW-1185">Reference proteome</keyword>
<evidence type="ECO:0000256" key="3">
    <source>
        <dbReference type="ARBA" id="ARBA00009284"/>
    </source>
</evidence>
<evidence type="ECO:0000313" key="8">
    <source>
        <dbReference type="EMBL" id="MBL4927648.1"/>
    </source>
</evidence>
<evidence type="ECO:0000256" key="1">
    <source>
        <dbReference type="ARBA" id="ARBA00004418"/>
    </source>
</evidence>
<evidence type="ECO:0000256" key="6">
    <source>
        <dbReference type="SAM" id="SignalP"/>
    </source>
</evidence>
<dbReference type="AlphaFoldDB" id="A0A8J7MPK5"/>
<evidence type="ECO:0000256" key="5">
    <source>
        <dbReference type="ARBA" id="ARBA00022764"/>
    </source>
</evidence>
<dbReference type="GO" id="GO:0051274">
    <property type="term" value="P:beta-glucan biosynthetic process"/>
    <property type="evidence" value="ECO:0007669"/>
    <property type="project" value="TreeGrafter"/>
</dbReference>
<organism evidence="8 9">
    <name type="scientific">Fuscibacter oryzae</name>
    <dbReference type="NCBI Taxonomy" id="2803939"/>
    <lineage>
        <taxon>Bacteria</taxon>
        <taxon>Pseudomonadati</taxon>
        <taxon>Pseudomonadota</taxon>
        <taxon>Alphaproteobacteria</taxon>
        <taxon>Rhodobacterales</taxon>
        <taxon>Paracoccaceae</taxon>
        <taxon>Fuscibacter</taxon>
    </lineage>
</organism>
<gene>
    <name evidence="8" type="ORF">JI744_05965</name>
</gene>
<dbReference type="PIRSF" id="PIRSF006281">
    <property type="entry name" value="MdoG"/>
    <property type="match status" value="1"/>
</dbReference>
<feature type="signal peptide" evidence="6">
    <location>
        <begin position="1"/>
        <end position="36"/>
    </location>
</feature>
<feature type="chain" id="PRO_5035244352" evidence="6">
    <location>
        <begin position="37"/>
        <end position="540"/>
    </location>
</feature>